<dbReference type="Proteomes" id="UP000185491">
    <property type="component" value="Chromosome"/>
</dbReference>
<dbReference type="STRING" id="161895.CPHO_04840"/>
<dbReference type="KEGG" id="cpho:CPHO_04840"/>
<evidence type="ECO:0000313" key="2">
    <source>
        <dbReference type="EMBL" id="APT93676.1"/>
    </source>
</evidence>
<reference evidence="2 3" key="1">
    <citation type="submission" date="2014-08" db="EMBL/GenBank/DDBJ databases">
        <title>Complete genome sequence of Corynebacterium phocae M408/89/1(T)(=DSM 44612(T)), isolated from the common seal (Phoca vitulina).</title>
        <authorList>
            <person name="Ruckert C."/>
            <person name="Albersmeier A."/>
            <person name="Winkler A."/>
            <person name="Kalinowski J."/>
        </authorList>
    </citation>
    <scope>NUCLEOTIDE SEQUENCE [LARGE SCALE GENOMIC DNA]</scope>
    <source>
        <strain evidence="2 3">M408/89/1</strain>
    </source>
</reference>
<keyword evidence="1" id="KW-1133">Transmembrane helix</keyword>
<accession>A0A1L7D683</accession>
<keyword evidence="3" id="KW-1185">Reference proteome</keyword>
<evidence type="ECO:0000256" key="1">
    <source>
        <dbReference type="SAM" id="Phobius"/>
    </source>
</evidence>
<dbReference type="EMBL" id="CP009249">
    <property type="protein sequence ID" value="APT93676.1"/>
    <property type="molecule type" value="Genomic_DNA"/>
</dbReference>
<protein>
    <submittedName>
        <fullName evidence="2">Uncharacterized protein</fullName>
    </submittedName>
</protein>
<dbReference type="AlphaFoldDB" id="A0A1L7D683"/>
<name>A0A1L7D683_9CORY</name>
<keyword evidence="1" id="KW-0812">Transmembrane</keyword>
<proteinExistence type="predicted"/>
<keyword evidence="1" id="KW-0472">Membrane</keyword>
<gene>
    <name evidence="2" type="ORF">CPHO_04840</name>
</gene>
<organism evidence="2 3">
    <name type="scientific">Corynebacterium phocae</name>
    <dbReference type="NCBI Taxonomy" id="161895"/>
    <lineage>
        <taxon>Bacteria</taxon>
        <taxon>Bacillati</taxon>
        <taxon>Actinomycetota</taxon>
        <taxon>Actinomycetes</taxon>
        <taxon>Mycobacteriales</taxon>
        <taxon>Corynebacteriaceae</taxon>
        <taxon>Corynebacterium</taxon>
    </lineage>
</organism>
<feature type="transmembrane region" description="Helical" evidence="1">
    <location>
        <begin position="71"/>
        <end position="95"/>
    </location>
</feature>
<sequence>MDGDSKAAVDTGKDFKKAADAASSKGEGSLSSKVAGVTEADKHAIGANLLGKYIDDTQNPAWARIWREGTYVGLIAAGISTVIAMYNFAVFNGLIPDLLAGLFAHK</sequence>
<evidence type="ECO:0000313" key="3">
    <source>
        <dbReference type="Proteomes" id="UP000185491"/>
    </source>
</evidence>